<feature type="domain" description="DUF7223" evidence="4">
    <location>
        <begin position="246"/>
        <end position="471"/>
    </location>
</feature>
<feature type="domain" description="DUF7029" evidence="3">
    <location>
        <begin position="83"/>
        <end position="180"/>
    </location>
</feature>
<feature type="region of interest" description="Disordered" evidence="1">
    <location>
        <begin position="196"/>
        <end position="218"/>
    </location>
</feature>
<protein>
    <recommendedName>
        <fullName evidence="7">GPI anchored protein</fullName>
    </recommendedName>
</protein>
<feature type="signal peptide" evidence="2">
    <location>
        <begin position="1"/>
        <end position="18"/>
    </location>
</feature>
<dbReference type="InterPro" id="IPR055647">
    <property type="entry name" value="DUF7223"/>
</dbReference>
<keyword evidence="2" id="KW-0732">Signal</keyword>
<proteinExistence type="predicted"/>
<evidence type="ECO:0000256" key="1">
    <source>
        <dbReference type="SAM" id="MobiDB-lite"/>
    </source>
</evidence>
<evidence type="ECO:0000259" key="3">
    <source>
        <dbReference type="Pfam" id="PF22974"/>
    </source>
</evidence>
<feature type="chain" id="PRO_5013199874" description="GPI anchored protein" evidence="2">
    <location>
        <begin position="19"/>
        <end position="597"/>
    </location>
</feature>
<name>A0A1L9TC35_9EURO</name>
<keyword evidence="6" id="KW-1185">Reference proteome</keyword>
<dbReference type="Pfam" id="PF23865">
    <property type="entry name" value="DUF7223"/>
    <property type="match status" value="1"/>
</dbReference>
<dbReference type="AlphaFoldDB" id="A0A1L9TC35"/>
<organism evidence="5 6">
    <name type="scientific">Aspergillus sydowii CBS 593.65</name>
    <dbReference type="NCBI Taxonomy" id="1036612"/>
    <lineage>
        <taxon>Eukaryota</taxon>
        <taxon>Fungi</taxon>
        <taxon>Dikarya</taxon>
        <taxon>Ascomycota</taxon>
        <taxon>Pezizomycotina</taxon>
        <taxon>Eurotiomycetes</taxon>
        <taxon>Eurotiomycetidae</taxon>
        <taxon>Eurotiales</taxon>
        <taxon>Aspergillaceae</taxon>
        <taxon>Aspergillus</taxon>
        <taxon>Aspergillus subgen. Nidulantes</taxon>
    </lineage>
</organism>
<feature type="compositionally biased region" description="Basic and acidic residues" evidence="1">
    <location>
        <begin position="539"/>
        <end position="559"/>
    </location>
</feature>
<dbReference type="GeneID" id="63768537"/>
<evidence type="ECO:0000313" key="6">
    <source>
        <dbReference type="Proteomes" id="UP000184356"/>
    </source>
</evidence>
<gene>
    <name evidence="5" type="ORF">ASPSYDRAFT_91298</name>
</gene>
<evidence type="ECO:0000259" key="4">
    <source>
        <dbReference type="Pfam" id="PF23865"/>
    </source>
</evidence>
<feature type="region of interest" description="Disordered" evidence="1">
    <location>
        <begin position="539"/>
        <end position="568"/>
    </location>
</feature>
<evidence type="ECO:0000313" key="5">
    <source>
        <dbReference type="EMBL" id="OJJ56994.1"/>
    </source>
</evidence>
<evidence type="ECO:0000256" key="2">
    <source>
        <dbReference type="SAM" id="SignalP"/>
    </source>
</evidence>
<evidence type="ECO:0008006" key="7">
    <source>
        <dbReference type="Google" id="ProtNLM"/>
    </source>
</evidence>
<sequence>MFLFIAFITLLSFVLVHASSPSLSPRYQVLDAPEPKRLSAGTLSSKLKARAETTAPLFQRKRSFDYAAEDVEEESVFSTTLDVESRWPILALEELDGEFDNIVCTESKIHFNLMSAAAEERFNTEIKGMHDFVVVTSHDGCDLEGDRSAHRVTDVRIDPAHHMGTLDIVPMNWHEAFSTTRVSFSRRHPSEIQKRVATPVKREETPSPTQSFPAAPSDVDGLNSSANAVFNVRHTGLEIYPIDAPLVDNVVPDLPVVVRCKTCAIRGDIRLSQGQFNVGQNATAEEDDDLELDEAIGFFTNSSVELLVKRMFSQIELEFELESEGPLIEFSVPLPTIPLVPFQIAGVLTFGPQIVPNIIISADIEGDVGFSYGFNATVPDDSRIHIKIPEFNESSITGFSDTKFNQIPFSASTTISSMALGISFQPQILLGINTGLDALNVNIDGGIGAFVSMPSLSLNVSHATGVDENCDPVAADSDSGADSGDVGNATHLVPSVELDVGVIASYDVRFMDFNDTRGVAPVLASTAWDLPTACVGFEPEERAKETGKAGSAEGEREADGDNGGGNGAVRVGGEGAGIMLLSSIAFVTVAVGFCGWG</sequence>
<dbReference type="Proteomes" id="UP000184356">
    <property type="component" value="Unassembled WGS sequence"/>
</dbReference>
<dbReference type="OrthoDB" id="5382170at2759"/>
<reference evidence="6" key="1">
    <citation type="journal article" date="2017" name="Genome Biol.">
        <title>Comparative genomics reveals high biological diversity and specific adaptations in the industrially and medically important fungal genus Aspergillus.</title>
        <authorList>
            <person name="de Vries R.P."/>
            <person name="Riley R."/>
            <person name="Wiebenga A."/>
            <person name="Aguilar-Osorio G."/>
            <person name="Amillis S."/>
            <person name="Uchima C.A."/>
            <person name="Anderluh G."/>
            <person name="Asadollahi M."/>
            <person name="Askin M."/>
            <person name="Barry K."/>
            <person name="Battaglia E."/>
            <person name="Bayram O."/>
            <person name="Benocci T."/>
            <person name="Braus-Stromeyer S.A."/>
            <person name="Caldana C."/>
            <person name="Canovas D."/>
            <person name="Cerqueira G.C."/>
            <person name="Chen F."/>
            <person name="Chen W."/>
            <person name="Choi C."/>
            <person name="Clum A."/>
            <person name="Dos Santos R.A."/>
            <person name="Damasio A.R."/>
            <person name="Diallinas G."/>
            <person name="Emri T."/>
            <person name="Fekete E."/>
            <person name="Flipphi M."/>
            <person name="Freyberg S."/>
            <person name="Gallo A."/>
            <person name="Gournas C."/>
            <person name="Habgood R."/>
            <person name="Hainaut M."/>
            <person name="Harispe M.L."/>
            <person name="Henrissat B."/>
            <person name="Hilden K.S."/>
            <person name="Hope R."/>
            <person name="Hossain A."/>
            <person name="Karabika E."/>
            <person name="Karaffa L."/>
            <person name="Karanyi Z."/>
            <person name="Krasevec N."/>
            <person name="Kuo A."/>
            <person name="Kusch H."/>
            <person name="LaButti K."/>
            <person name="Lagendijk E.L."/>
            <person name="Lapidus A."/>
            <person name="Levasseur A."/>
            <person name="Lindquist E."/>
            <person name="Lipzen A."/>
            <person name="Logrieco A.F."/>
            <person name="MacCabe A."/>
            <person name="Maekelae M.R."/>
            <person name="Malavazi I."/>
            <person name="Melin P."/>
            <person name="Meyer V."/>
            <person name="Mielnichuk N."/>
            <person name="Miskei M."/>
            <person name="Molnar A.P."/>
            <person name="Mule G."/>
            <person name="Ngan C.Y."/>
            <person name="Orejas M."/>
            <person name="Orosz E."/>
            <person name="Ouedraogo J.P."/>
            <person name="Overkamp K.M."/>
            <person name="Park H.-S."/>
            <person name="Perrone G."/>
            <person name="Piumi F."/>
            <person name="Punt P.J."/>
            <person name="Ram A.F."/>
            <person name="Ramon A."/>
            <person name="Rauscher S."/>
            <person name="Record E."/>
            <person name="Riano-Pachon D.M."/>
            <person name="Robert V."/>
            <person name="Roehrig J."/>
            <person name="Ruller R."/>
            <person name="Salamov A."/>
            <person name="Salih N.S."/>
            <person name="Samson R.A."/>
            <person name="Sandor E."/>
            <person name="Sanguinetti M."/>
            <person name="Schuetze T."/>
            <person name="Sepcic K."/>
            <person name="Shelest E."/>
            <person name="Sherlock G."/>
            <person name="Sophianopoulou V."/>
            <person name="Squina F.M."/>
            <person name="Sun H."/>
            <person name="Susca A."/>
            <person name="Todd R.B."/>
            <person name="Tsang A."/>
            <person name="Unkles S.E."/>
            <person name="van de Wiele N."/>
            <person name="van Rossen-Uffink D."/>
            <person name="Oliveira J.V."/>
            <person name="Vesth T.C."/>
            <person name="Visser J."/>
            <person name="Yu J.-H."/>
            <person name="Zhou M."/>
            <person name="Andersen M.R."/>
            <person name="Archer D.B."/>
            <person name="Baker S.E."/>
            <person name="Benoit I."/>
            <person name="Brakhage A.A."/>
            <person name="Braus G.H."/>
            <person name="Fischer R."/>
            <person name="Frisvad J.C."/>
            <person name="Goldman G.H."/>
            <person name="Houbraken J."/>
            <person name="Oakley B."/>
            <person name="Pocsi I."/>
            <person name="Scazzocchio C."/>
            <person name="Seiboth B."/>
            <person name="vanKuyk P.A."/>
            <person name="Wortman J."/>
            <person name="Dyer P.S."/>
            <person name="Grigoriev I.V."/>
        </authorList>
    </citation>
    <scope>NUCLEOTIDE SEQUENCE [LARGE SCALE GENOMIC DNA]</scope>
    <source>
        <strain evidence="6">CBS 593.65</strain>
    </source>
</reference>
<dbReference type="Pfam" id="PF22974">
    <property type="entry name" value="DUF7029"/>
    <property type="match status" value="1"/>
</dbReference>
<dbReference type="InterPro" id="IPR054293">
    <property type="entry name" value="DUF7029"/>
</dbReference>
<dbReference type="RefSeq" id="XP_040700800.1">
    <property type="nucleotide sequence ID" value="XM_040852464.1"/>
</dbReference>
<feature type="compositionally biased region" description="Basic and acidic residues" evidence="1">
    <location>
        <begin position="196"/>
        <end position="205"/>
    </location>
</feature>
<dbReference type="EMBL" id="KV878589">
    <property type="protein sequence ID" value="OJJ56994.1"/>
    <property type="molecule type" value="Genomic_DNA"/>
</dbReference>
<dbReference type="VEuPathDB" id="FungiDB:ASPSYDRAFT_91298"/>
<accession>A0A1L9TC35</accession>